<organism evidence="1 2">
    <name type="scientific">Deinococcus peraridilitoris (strain DSM 19664 / LMG 22246 / CIP 109416 / KR-200)</name>
    <dbReference type="NCBI Taxonomy" id="937777"/>
    <lineage>
        <taxon>Bacteria</taxon>
        <taxon>Thermotogati</taxon>
        <taxon>Deinococcota</taxon>
        <taxon>Deinococci</taxon>
        <taxon>Deinococcales</taxon>
        <taxon>Deinococcaceae</taxon>
        <taxon>Deinococcus</taxon>
    </lineage>
</organism>
<dbReference type="EMBL" id="CP003383">
    <property type="protein sequence ID" value="AFZ69395.1"/>
    <property type="molecule type" value="Genomic_DNA"/>
</dbReference>
<keyword evidence="1" id="KW-0614">Plasmid</keyword>
<accession>L0A8I8</accession>
<geneLocation type="plasmid" evidence="1 2">
    <name>pDEIPE01</name>
</geneLocation>
<gene>
    <name evidence="1" type="ordered locus">Deipe_4000</name>
</gene>
<reference evidence="2" key="1">
    <citation type="submission" date="2012-03" db="EMBL/GenBank/DDBJ databases">
        <title>Complete sequence of plasmid 1 of Deinococcus peraridilitoris DSM 19664.</title>
        <authorList>
            <person name="Lucas S."/>
            <person name="Copeland A."/>
            <person name="Lapidus A."/>
            <person name="Glavina del Rio T."/>
            <person name="Dalin E."/>
            <person name="Tice H."/>
            <person name="Bruce D."/>
            <person name="Goodwin L."/>
            <person name="Pitluck S."/>
            <person name="Peters L."/>
            <person name="Mikhailova N."/>
            <person name="Lu M."/>
            <person name="Kyrpides N."/>
            <person name="Mavromatis K."/>
            <person name="Ivanova N."/>
            <person name="Brettin T."/>
            <person name="Detter J.C."/>
            <person name="Han C."/>
            <person name="Larimer F."/>
            <person name="Land M."/>
            <person name="Hauser L."/>
            <person name="Markowitz V."/>
            <person name="Cheng J.-F."/>
            <person name="Hugenholtz P."/>
            <person name="Woyke T."/>
            <person name="Wu D."/>
            <person name="Pukall R."/>
            <person name="Steenblock K."/>
            <person name="Brambilla E."/>
            <person name="Klenk H.-P."/>
            <person name="Eisen J.A."/>
        </authorList>
    </citation>
    <scope>NUCLEOTIDE SEQUENCE [LARGE SCALE GENOMIC DNA]</scope>
    <source>
        <strain evidence="2">DSM 19664 / LMG 22246 / CIP 109416 / KR-200</strain>
        <plasmid evidence="2">Plasmid pDEIPE01</plasmid>
    </source>
</reference>
<dbReference type="HOGENOM" id="CLU_3182811_0_0_0"/>
<sequence length="46" mass="5439">MSFANTRSRFRHMVFLSEDYVPFNPPTKFWSPSQNAYFGQYNTSSP</sequence>
<keyword evidence="2" id="KW-1185">Reference proteome</keyword>
<evidence type="ECO:0000313" key="1">
    <source>
        <dbReference type="EMBL" id="AFZ69395.1"/>
    </source>
</evidence>
<evidence type="ECO:0000313" key="2">
    <source>
        <dbReference type="Proteomes" id="UP000010467"/>
    </source>
</evidence>
<protein>
    <submittedName>
        <fullName evidence="1">Uncharacterized protein</fullName>
    </submittedName>
</protein>
<dbReference type="KEGG" id="dpd:Deipe_4000"/>
<dbReference type="AlphaFoldDB" id="L0A8I8"/>
<proteinExistence type="predicted"/>
<dbReference type="Proteomes" id="UP000010467">
    <property type="component" value="Plasmid pDEIPE01"/>
</dbReference>
<name>L0A8I8_DEIPD</name>